<organism evidence="1 2">
    <name type="scientific">Coccidioides immitis RMSCC 3703</name>
    <dbReference type="NCBI Taxonomy" id="454286"/>
    <lineage>
        <taxon>Eukaryota</taxon>
        <taxon>Fungi</taxon>
        <taxon>Dikarya</taxon>
        <taxon>Ascomycota</taxon>
        <taxon>Pezizomycotina</taxon>
        <taxon>Eurotiomycetes</taxon>
        <taxon>Eurotiomycetidae</taxon>
        <taxon>Onygenales</taxon>
        <taxon>Onygenaceae</taxon>
        <taxon>Coccidioides</taxon>
    </lineage>
</organism>
<evidence type="ECO:0000313" key="1">
    <source>
        <dbReference type="EMBL" id="KMU81786.1"/>
    </source>
</evidence>
<gene>
    <name evidence="1" type="ORF">CISG_02804</name>
</gene>
<proteinExistence type="predicted"/>
<accession>A0A0J8RAA8</accession>
<dbReference type="Proteomes" id="UP000054559">
    <property type="component" value="Unassembled WGS sequence"/>
</dbReference>
<protein>
    <submittedName>
        <fullName evidence="1">Uncharacterized protein</fullName>
    </submittedName>
</protein>
<dbReference type="EMBL" id="DS268126">
    <property type="protein sequence ID" value="KMU81786.1"/>
    <property type="molecule type" value="Genomic_DNA"/>
</dbReference>
<sequence length="132" mass="15046">MRSGFKKLDKQRTLGTIYIPHPTDPDEPVKPIRYRTGSMVSQSRAIHSQRTRFWMLYPGIRVVGLFLALAAQSKYAFGWCRCVFIPDEGGLTLLFAVLETPHTEEALRAERPPRMVDATPIQQPSASYILWP</sequence>
<name>A0A0J8RAA8_COCIT</name>
<reference evidence="2" key="1">
    <citation type="journal article" date="2010" name="Genome Res.">
        <title>Population genomic sequencing of Coccidioides fungi reveals recent hybridization and transposon control.</title>
        <authorList>
            <person name="Neafsey D.E."/>
            <person name="Barker B.M."/>
            <person name="Sharpton T.J."/>
            <person name="Stajich J.E."/>
            <person name="Park D.J."/>
            <person name="Whiston E."/>
            <person name="Hung C.-Y."/>
            <person name="McMahan C."/>
            <person name="White J."/>
            <person name="Sykes S."/>
            <person name="Heiman D."/>
            <person name="Young S."/>
            <person name="Zeng Q."/>
            <person name="Abouelleil A."/>
            <person name="Aftuck L."/>
            <person name="Bessette D."/>
            <person name="Brown A."/>
            <person name="FitzGerald M."/>
            <person name="Lui A."/>
            <person name="Macdonald J.P."/>
            <person name="Priest M."/>
            <person name="Orbach M.J."/>
            <person name="Galgiani J.N."/>
            <person name="Kirkland T.N."/>
            <person name="Cole G.T."/>
            <person name="Birren B.W."/>
            <person name="Henn M.R."/>
            <person name="Taylor J.W."/>
            <person name="Rounsley S.D."/>
        </authorList>
    </citation>
    <scope>NUCLEOTIDE SEQUENCE [LARGE SCALE GENOMIC DNA]</scope>
    <source>
        <strain evidence="2">RMSCC 3703</strain>
    </source>
</reference>
<evidence type="ECO:0000313" key="2">
    <source>
        <dbReference type="Proteomes" id="UP000054559"/>
    </source>
</evidence>
<dbReference type="AlphaFoldDB" id="A0A0J8RAA8"/>